<evidence type="ECO:0000313" key="1">
    <source>
        <dbReference type="EMBL" id="GIQ90493.1"/>
    </source>
</evidence>
<dbReference type="EMBL" id="BDIP01006249">
    <property type="protein sequence ID" value="GIQ90493.1"/>
    <property type="molecule type" value="Genomic_DNA"/>
</dbReference>
<keyword evidence="2" id="KW-1185">Reference proteome</keyword>
<evidence type="ECO:0000313" key="2">
    <source>
        <dbReference type="Proteomes" id="UP000265618"/>
    </source>
</evidence>
<accession>A0A9K3GPJ9</accession>
<name>A0A9K3GPJ9_9EUKA</name>
<proteinExistence type="predicted"/>
<dbReference type="Proteomes" id="UP000265618">
    <property type="component" value="Unassembled WGS sequence"/>
</dbReference>
<sequence length="133" mass="14723">MGTHGLYGFFIDGKLKVTISHHDGYPSGIGLQVVQFIQSCDSIEALKAKARGIRLVEDEDFDLSEKPEGDLEWLCQKGRMWDNSSVLTSKANSGINWAHVIDLDTCMFCVYTNIGNPSPLMPGRMVEVCKGLK</sequence>
<organism evidence="1 2">
    <name type="scientific">Kipferlia bialata</name>
    <dbReference type="NCBI Taxonomy" id="797122"/>
    <lineage>
        <taxon>Eukaryota</taxon>
        <taxon>Metamonada</taxon>
        <taxon>Carpediemonas-like organisms</taxon>
        <taxon>Kipferlia</taxon>
    </lineage>
</organism>
<dbReference type="AlphaFoldDB" id="A0A9K3GPJ9"/>
<comment type="caution">
    <text evidence="1">The sequence shown here is derived from an EMBL/GenBank/DDBJ whole genome shotgun (WGS) entry which is preliminary data.</text>
</comment>
<protein>
    <submittedName>
        <fullName evidence="1">Uncharacterized protein</fullName>
    </submittedName>
</protein>
<reference evidence="1 2" key="1">
    <citation type="journal article" date="2018" name="PLoS ONE">
        <title>The draft genome of Kipferlia bialata reveals reductive genome evolution in fornicate parasites.</title>
        <authorList>
            <person name="Tanifuji G."/>
            <person name="Takabayashi S."/>
            <person name="Kume K."/>
            <person name="Takagi M."/>
            <person name="Nakayama T."/>
            <person name="Kamikawa R."/>
            <person name="Inagaki Y."/>
            <person name="Hashimoto T."/>
        </authorList>
    </citation>
    <scope>NUCLEOTIDE SEQUENCE [LARGE SCALE GENOMIC DNA]</scope>
    <source>
        <strain evidence="1">NY0173</strain>
    </source>
</reference>
<gene>
    <name evidence="1" type="ORF">KIPB_013306</name>
</gene>